<evidence type="ECO:0000256" key="1">
    <source>
        <dbReference type="ARBA" id="ARBA00004496"/>
    </source>
</evidence>
<protein>
    <submittedName>
        <fullName evidence="8">PTS sugar transporter subunit IIA</fullName>
    </submittedName>
</protein>
<evidence type="ECO:0000256" key="4">
    <source>
        <dbReference type="ARBA" id="ARBA00022597"/>
    </source>
</evidence>
<organism evidence="8 9">
    <name type="scientific">Clostridium botulinum</name>
    <dbReference type="NCBI Taxonomy" id="1491"/>
    <lineage>
        <taxon>Bacteria</taxon>
        <taxon>Bacillati</taxon>
        <taxon>Bacillota</taxon>
        <taxon>Clostridia</taxon>
        <taxon>Eubacteriales</taxon>
        <taxon>Clostridiaceae</taxon>
        <taxon>Clostridium</taxon>
    </lineage>
</organism>
<dbReference type="GO" id="GO:0005737">
    <property type="term" value="C:cytoplasm"/>
    <property type="evidence" value="ECO:0007669"/>
    <property type="project" value="UniProtKB-SubCell"/>
</dbReference>
<name>A0A6B4FD57_CLOBO</name>
<dbReference type="SUPFAM" id="SSF53062">
    <property type="entry name" value="PTS system fructose IIA component-like"/>
    <property type="match status" value="1"/>
</dbReference>
<dbReference type="PANTHER" id="PTHR33799:SF1">
    <property type="entry name" value="PTS SYSTEM MANNOSE-SPECIFIC EIIAB COMPONENT-RELATED"/>
    <property type="match status" value="1"/>
</dbReference>
<dbReference type="RefSeq" id="WP_061297358.1">
    <property type="nucleotide sequence ID" value="NZ_JACBEK010000008.1"/>
</dbReference>
<comment type="subcellular location">
    <subcellularLocation>
        <location evidence="1">Cytoplasm</location>
    </subcellularLocation>
</comment>
<evidence type="ECO:0000256" key="2">
    <source>
        <dbReference type="ARBA" id="ARBA00022448"/>
    </source>
</evidence>
<keyword evidence="3" id="KW-0963">Cytoplasm</keyword>
<dbReference type="InterPro" id="IPR036662">
    <property type="entry name" value="PTS_EIIA_man-typ_sf"/>
</dbReference>
<reference evidence="8 9" key="1">
    <citation type="submission" date="2019-04" db="EMBL/GenBank/DDBJ databases">
        <title>Genome sequencing of Clostridium botulinum Groups I-IV and Clostridium butyricum.</title>
        <authorList>
            <person name="Brunt J."/>
            <person name="Van Vliet A.H.M."/>
            <person name="Stringer S.C."/>
            <person name="Carter A.T."/>
            <person name="Peck M.W."/>
        </authorList>
    </citation>
    <scope>NUCLEOTIDE SEQUENCE [LARGE SCALE GENOMIC DNA]</scope>
    <source>
        <strain evidence="8 9">CB-K-33E</strain>
    </source>
</reference>
<dbReference type="AlphaFoldDB" id="A0A6B4FD57"/>
<sequence length="139" mass="15523">MNKKYLIATHGELAKGIQSSLNILAGIGKDVEVINAYITDEDYTPKIVNFIENIGDDEQGVIFTDLFGGSVNQKTVTEVLNSKKDNIFIISNANLAIVLSMMFSVEETFNEEYIKKSIEESQITLVSTKISNDDEEDFF</sequence>
<keyword evidence="2" id="KW-0813">Transport</keyword>
<accession>A0A6B4FD57</accession>
<dbReference type="EMBL" id="SWVK01000004">
    <property type="protein sequence ID" value="NFN34299.1"/>
    <property type="molecule type" value="Genomic_DNA"/>
</dbReference>
<evidence type="ECO:0000256" key="7">
    <source>
        <dbReference type="ARBA" id="ARBA00022777"/>
    </source>
</evidence>
<proteinExistence type="predicted"/>
<dbReference type="InterPro" id="IPR033887">
    <property type="entry name" value="PTS_IIA_man"/>
</dbReference>
<keyword evidence="4 8" id="KW-0762">Sugar transport</keyword>
<dbReference type="Pfam" id="PF03610">
    <property type="entry name" value="EIIA-man"/>
    <property type="match status" value="1"/>
</dbReference>
<dbReference type="Proteomes" id="UP000473681">
    <property type="component" value="Unassembled WGS sequence"/>
</dbReference>
<keyword evidence="6" id="KW-0598">Phosphotransferase system</keyword>
<dbReference type="Gene3D" id="3.40.50.510">
    <property type="entry name" value="Phosphotransferase system, mannose-type IIA component"/>
    <property type="match status" value="1"/>
</dbReference>
<evidence type="ECO:0000313" key="8">
    <source>
        <dbReference type="EMBL" id="NFN34299.1"/>
    </source>
</evidence>
<dbReference type="InterPro" id="IPR051471">
    <property type="entry name" value="Bacterial_PTS_sugar_comp"/>
</dbReference>
<keyword evidence="5" id="KW-0808">Transferase</keyword>
<dbReference type="GO" id="GO:0009401">
    <property type="term" value="P:phosphoenolpyruvate-dependent sugar phosphotransferase system"/>
    <property type="evidence" value="ECO:0007669"/>
    <property type="project" value="UniProtKB-KW"/>
</dbReference>
<comment type="caution">
    <text evidence="8">The sequence shown here is derived from an EMBL/GenBank/DDBJ whole genome shotgun (WGS) entry which is preliminary data.</text>
</comment>
<evidence type="ECO:0000256" key="5">
    <source>
        <dbReference type="ARBA" id="ARBA00022679"/>
    </source>
</evidence>
<dbReference type="PROSITE" id="PS51096">
    <property type="entry name" value="PTS_EIIA_TYPE_4"/>
    <property type="match status" value="1"/>
</dbReference>
<evidence type="ECO:0000256" key="6">
    <source>
        <dbReference type="ARBA" id="ARBA00022683"/>
    </source>
</evidence>
<dbReference type="PANTHER" id="PTHR33799">
    <property type="entry name" value="PTS PERMEASE-RELATED-RELATED"/>
    <property type="match status" value="1"/>
</dbReference>
<evidence type="ECO:0000256" key="3">
    <source>
        <dbReference type="ARBA" id="ARBA00022490"/>
    </source>
</evidence>
<gene>
    <name evidence="8" type="ORF">FDB51_03970</name>
</gene>
<dbReference type="InterPro" id="IPR004701">
    <property type="entry name" value="PTS_EIIA_man-typ"/>
</dbReference>
<dbReference type="CDD" id="cd00006">
    <property type="entry name" value="PTS_IIA_man"/>
    <property type="match status" value="1"/>
</dbReference>
<dbReference type="GO" id="GO:0016020">
    <property type="term" value="C:membrane"/>
    <property type="evidence" value="ECO:0007669"/>
    <property type="project" value="InterPro"/>
</dbReference>
<dbReference type="GO" id="GO:0016301">
    <property type="term" value="F:kinase activity"/>
    <property type="evidence" value="ECO:0007669"/>
    <property type="project" value="UniProtKB-KW"/>
</dbReference>
<evidence type="ECO:0000313" key="9">
    <source>
        <dbReference type="Proteomes" id="UP000473681"/>
    </source>
</evidence>
<keyword evidence="7" id="KW-0418">Kinase</keyword>